<evidence type="ECO:0000256" key="1">
    <source>
        <dbReference type="ARBA" id="ARBA00002388"/>
    </source>
</evidence>
<comment type="function">
    <text evidence="1 4">PPIases accelerate the folding of proteins. It catalyzes the cis-trans isomerization of proline imidic peptide bonds in oligopeptides.</text>
</comment>
<dbReference type="PROSITE" id="PS50072">
    <property type="entry name" value="CSA_PPIASE_2"/>
    <property type="match status" value="1"/>
</dbReference>
<dbReference type="Pfam" id="PF00160">
    <property type="entry name" value="Pro_isomerase"/>
    <property type="match status" value="1"/>
</dbReference>
<dbReference type="PANTHER" id="PTHR45625">
    <property type="entry name" value="PEPTIDYL-PROLYL CIS-TRANS ISOMERASE-RELATED"/>
    <property type="match status" value="1"/>
</dbReference>
<feature type="signal peptide" evidence="4">
    <location>
        <begin position="1"/>
        <end position="18"/>
    </location>
</feature>
<dbReference type="InterPro" id="IPR002130">
    <property type="entry name" value="Cyclophilin-type_PPIase_dom"/>
</dbReference>
<name>A0ABY5DPV5_9ACTN</name>
<dbReference type="SUPFAM" id="SSF50891">
    <property type="entry name" value="Cyclophilin-like"/>
    <property type="match status" value="1"/>
</dbReference>
<protein>
    <recommendedName>
        <fullName evidence="4">Peptidyl-prolyl cis-trans isomerase</fullName>
        <shortName evidence="4">PPIase</shortName>
        <ecNumber evidence="4">5.2.1.8</ecNumber>
    </recommendedName>
</protein>
<dbReference type="PANTHER" id="PTHR45625:SF4">
    <property type="entry name" value="PEPTIDYLPROLYL ISOMERASE DOMAIN AND WD REPEAT-CONTAINING PROTEIN 1"/>
    <property type="match status" value="1"/>
</dbReference>
<gene>
    <name evidence="6" type="ORF">NBH00_15780</name>
</gene>
<keyword evidence="2 4" id="KW-0697">Rotamase</keyword>
<evidence type="ECO:0000313" key="6">
    <source>
        <dbReference type="EMBL" id="UTI62817.1"/>
    </source>
</evidence>
<dbReference type="EC" id="5.2.1.8" evidence="4"/>
<keyword evidence="4" id="KW-0732">Signal</keyword>
<evidence type="ECO:0000256" key="4">
    <source>
        <dbReference type="RuleBase" id="RU363019"/>
    </source>
</evidence>
<dbReference type="RefSeq" id="WP_254569552.1">
    <property type="nucleotide sequence ID" value="NZ_CP098502.1"/>
</dbReference>
<dbReference type="GO" id="GO:0016853">
    <property type="term" value="F:isomerase activity"/>
    <property type="evidence" value="ECO:0007669"/>
    <property type="project" value="UniProtKB-KW"/>
</dbReference>
<comment type="similarity">
    <text evidence="4">Belongs to the cyclophilin-type PPIase family.</text>
</comment>
<keyword evidence="7" id="KW-1185">Reference proteome</keyword>
<organism evidence="6 7">
    <name type="scientific">Paraconexibacter antarcticus</name>
    <dbReference type="NCBI Taxonomy" id="2949664"/>
    <lineage>
        <taxon>Bacteria</taxon>
        <taxon>Bacillati</taxon>
        <taxon>Actinomycetota</taxon>
        <taxon>Thermoleophilia</taxon>
        <taxon>Solirubrobacterales</taxon>
        <taxon>Paraconexibacteraceae</taxon>
        <taxon>Paraconexibacter</taxon>
    </lineage>
</organism>
<evidence type="ECO:0000256" key="2">
    <source>
        <dbReference type="ARBA" id="ARBA00023110"/>
    </source>
</evidence>
<dbReference type="CDD" id="cd00317">
    <property type="entry name" value="cyclophilin"/>
    <property type="match status" value="1"/>
</dbReference>
<feature type="chain" id="PRO_5044957266" description="Peptidyl-prolyl cis-trans isomerase" evidence="4">
    <location>
        <begin position="19"/>
        <end position="242"/>
    </location>
</feature>
<keyword evidence="3 4" id="KW-0413">Isomerase</keyword>
<evidence type="ECO:0000256" key="3">
    <source>
        <dbReference type="ARBA" id="ARBA00023235"/>
    </source>
</evidence>
<evidence type="ECO:0000259" key="5">
    <source>
        <dbReference type="PROSITE" id="PS50072"/>
    </source>
</evidence>
<dbReference type="Gene3D" id="2.40.100.10">
    <property type="entry name" value="Cyclophilin-like"/>
    <property type="match status" value="1"/>
</dbReference>
<reference evidence="6 7" key="1">
    <citation type="submission" date="2022-06" db="EMBL/GenBank/DDBJ databases">
        <title>Paraconexibacter antarcticus.</title>
        <authorList>
            <person name="Kim C.S."/>
        </authorList>
    </citation>
    <scope>NUCLEOTIDE SEQUENCE [LARGE SCALE GENOMIC DNA]</scope>
    <source>
        <strain evidence="6 7">02-257</strain>
    </source>
</reference>
<proteinExistence type="inferred from homology"/>
<dbReference type="EMBL" id="CP098502">
    <property type="protein sequence ID" value="UTI62817.1"/>
    <property type="molecule type" value="Genomic_DNA"/>
</dbReference>
<evidence type="ECO:0000313" key="7">
    <source>
        <dbReference type="Proteomes" id="UP001056035"/>
    </source>
</evidence>
<dbReference type="InterPro" id="IPR044666">
    <property type="entry name" value="Cyclophilin_A-like"/>
</dbReference>
<dbReference type="PROSITE" id="PS51257">
    <property type="entry name" value="PROKAR_LIPOPROTEIN"/>
    <property type="match status" value="1"/>
</dbReference>
<feature type="domain" description="PPIase cyclophilin-type" evidence="5">
    <location>
        <begin position="95"/>
        <end position="239"/>
    </location>
</feature>
<sequence>MPRRLLPVVLTGLTLALAACGSSGSSSSSSAPAATATTTASTATTAATTAAAPATAANGCRTVDAQAPVKKKSAKPTTKLPASAKAVVTLQTSCGEIQITLDAKDHPVTASSFASLVKSGFYDGLGVVRVVPGFVLQAGDPHGDGTGGASYQVVEPPGDNAAYRQGVVAMAKTGSDPAGASSSQFFIVTGADAGLPPEYAIAGRVTKGLDVAKAIGAIPPTNGQDGPPSQPVLIEKATLSVK</sequence>
<comment type="catalytic activity">
    <reaction evidence="4">
        <text>[protein]-peptidylproline (omega=180) = [protein]-peptidylproline (omega=0)</text>
        <dbReference type="Rhea" id="RHEA:16237"/>
        <dbReference type="Rhea" id="RHEA-COMP:10747"/>
        <dbReference type="Rhea" id="RHEA-COMP:10748"/>
        <dbReference type="ChEBI" id="CHEBI:83833"/>
        <dbReference type="ChEBI" id="CHEBI:83834"/>
        <dbReference type="EC" id="5.2.1.8"/>
    </reaction>
</comment>
<dbReference type="PRINTS" id="PR00153">
    <property type="entry name" value="CSAPPISMRASE"/>
</dbReference>
<accession>A0ABY5DPV5</accession>
<dbReference type="InterPro" id="IPR029000">
    <property type="entry name" value="Cyclophilin-like_dom_sf"/>
</dbReference>
<dbReference type="Proteomes" id="UP001056035">
    <property type="component" value="Chromosome"/>
</dbReference>